<proteinExistence type="predicted"/>
<protein>
    <submittedName>
        <fullName evidence="2">Vitamin B12 dependent methionine synthase</fullName>
    </submittedName>
</protein>
<feature type="domain" description="AdoMet activation" evidence="1">
    <location>
        <begin position="189"/>
        <end position="235"/>
    </location>
</feature>
<dbReference type="Pfam" id="PF02965">
    <property type="entry name" value="Met_synt_B12"/>
    <property type="match status" value="1"/>
</dbReference>
<dbReference type="AlphaFoldDB" id="A0A662DN23"/>
<sequence length="264" mass="30233">MPFAEENIKFLESLNCSVSENFSQGEVSMDKNEGMEVLNKIPVKFDLEKVLKDLKVSARIQANQIELVKKLIEIAIALISPKAVYKVAYVENKTDTTVDINGVQFKSRVLRKNLDKVERVFLYIATIGKKLEDKAASTKDLLEQYYLEEIANLTLDYTIEYLEKYLKTKYRIRQLSTMEPGSLKDWPITQQKELFSIFGNTQKIIGVSLTDSFLMIPRKSVSGIFFPTEIKFYTCQLCPRKGCAQRKAPYDPKIAQSYKGLPIV</sequence>
<name>A0A662DN23_UNCAE</name>
<evidence type="ECO:0000313" key="2">
    <source>
        <dbReference type="EMBL" id="RLE15266.1"/>
    </source>
</evidence>
<reference evidence="2 3" key="1">
    <citation type="submission" date="2018-06" db="EMBL/GenBank/DDBJ databases">
        <title>Extensive metabolic versatility and redundancy in microbially diverse, dynamic hydrothermal sediments.</title>
        <authorList>
            <person name="Dombrowski N."/>
            <person name="Teske A."/>
            <person name="Baker B.J."/>
        </authorList>
    </citation>
    <scope>NUCLEOTIDE SEQUENCE [LARGE SCALE GENOMIC DNA]</scope>
    <source>
        <strain evidence="2">B19_G9</strain>
    </source>
</reference>
<dbReference type="EMBL" id="QMQB01000003">
    <property type="protein sequence ID" value="RLE15266.1"/>
    <property type="molecule type" value="Genomic_DNA"/>
</dbReference>
<dbReference type="InterPro" id="IPR037010">
    <property type="entry name" value="VitB12-dep_Met_synth_activ_sf"/>
</dbReference>
<dbReference type="SUPFAM" id="SSF56507">
    <property type="entry name" value="Methionine synthase activation domain-like"/>
    <property type="match status" value="1"/>
</dbReference>
<organism evidence="2 3">
    <name type="scientific">Aerophobetes bacterium</name>
    <dbReference type="NCBI Taxonomy" id="2030807"/>
    <lineage>
        <taxon>Bacteria</taxon>
        <taxon>Candidatus Aerophobota</taxon>
    </lineage>
</organism>
<evidence type="ECO:0000313" key="3">
    <source>
        <dbReference type="Proteomes" id="UP000267654"/>
    </source>
</evidence>
<dbReference type="InterPro" id="IPR004223">
    <property type="entry name" value="VitB12-dep_Met_synth_activ_dom"/>
</dbReference>
<comment type="caution">
    <text evidence="2">The sequence shown here is derived from an EMBL/GenBank/DDBJ whole genome shotgun (WGS) entry which is preliminary data.</text>
</comment>
<dbReference type="Gene3D" id="3.40.109.40">
    <property type="match status" value="1"/>
</dbReference>
<dbReference type="GO" id="GO:0008705">
    <property type="term" value="F:methionine synthase activity"/>
    <property type="evidence" value="ECO:0007669"/>
    <property type="project" value="InterPro"/>
</dbReference>
<evidence type="ECO:0000259" key="1">
    <source>
        <dbReference type="Pfam" id="PF02965"/>
    </source>
</evidence>
<accession>A0A662DN23</accession>
<dbReference type="Proteomes" id="UP000267654">
    <property type="component" value="Unassembled WGS sequence"/>
</dbReference>
<gene>
    <name evidence="2" type="ORF">DRI96_00160</name>
</gene>